<dbReference type="InterPro" id="IPR050660">
    <property type="entry name" value="NEK_Ser/Thr_kinase"/>
</dbReference>
<evidence type="ECO:0000256" key="4">
    <source>
        <dbReference type="ARBA" id="ARBA00022777"/>
    </source>
</evidence>
<organism evidence="8 9">
    <name type="scientific">Corallococcus terminator</name>
    <dbReference type="NCBI Taxonomy" id="2316733"/>
    <lineage>
        <taxon>Bacteria</taxon>
        <taxon>Pseudomonadati</taxon>
        <taxon>Myxococcota</taxon>
        <taxon>Myxococcia</taxon>
        <taxon>Myxococcales</taxon>
        <taxon>Cystobacterineae</taxon>
        <taxon>Myxococcaceae</taxon>
        <taxon>Corallococcus</taxon>
    </lineage>
</organism>
<accession>A0A3A8HCT5</accession>
<evidence type="ECO:0000259" key="7">
    <source>
        <dbReference type="PROSITE" id="PS50011"/>
    </source>
</evidence>
<dbReference type="PANTHER" id="PTHR43671:SF106">
    <property type="entry name" value="NIMA-LIKE KINASE"/>
    <property type="match status" value="1"/>
</dbReference>
<comment type="similarity">
    <text evidence="1">Belongs to the protein kinase superfamily. NEK Ser/Thr protein kinase family. NIMA subfamily.</text>
</comment>
<evidence type="ECO:0000313" key="8">
    <source>
        <dbReference type="EMBL" id="RKG68548.1"/>
    </source>
</evidence>
<evidence type="ECO:0000256" key="3">
    <source>
        <dbReference type="ARBA" id="ARBA00022741"/>
    </source>
</evidence>
<dbReference type="InterPro" id="IPR000719">
    <property type="entry name" value="Prot_kinase_dom"/>
</dbReference>
<dbReference type="Gene3D" id="1.10.510.10">
    <property type="entry name" value="Transferase(Phosphotransferase) domain 1"/>
    <property type="match status" value="1"/>
</dbReference>
<dbReference type="SUPFAM" id="SSF56112">
    <property type="entry name" value="Protein kinase-like (PK-like)"/>
    <property type="match status" value="1"/>
</dbReference>
<dbReference type="GO" id="GO:0004674">
    <property type="term" value="F:protein serine/threonine kinase activity"/>
    <property type="evidence" value="ECO:0007669"/>
    <property type="project" value="TreeGrafter"/>
</dbReference>
<dbReference type="AlphaFoldDB" id="A0A3A8HCT5"/>
<dbReference type="Proteomes" id="UP000268094">
    <property type="component" value="Unassembled WGS sequence"/>
</dbReference>
<feature type="binding site" evidence="6">
    <location>
        <position position="50"/>
    </location>
    <ligand>
        <name>ATP</name>
        <dbReference type="ChEBI" id="CHEBI:30616"/>
    </ligand>
</feature>
<evidence type="ECO:0000256" key="6">
    <source>
        <dbReference type="PROSITE-ProRule" id="PRU10141"/>
    </source>
</evidence>
<comment type="caution">
    <text evidence="8">The sequence shown here is derived from an EMBL/GenBank/DDBJ whole genome shotgun (WGS) entry which is preliminary data.</text>
</comment>
<dbReference type="OrthoDB" id="5492792at2"/>
<keyword evidence="9" id="KW-1185">Reference proteome</keyword>
<evidence type="ECO:0000256" key="2">
    <source>
        <dbReference type="ARBA" id="ARBA00022679"/>
    </source>
</evidence>
<proteinExistence type="inferred from homology"/>
<dbReference type="EMBL" id="RAVZ01000602">
    <property type="protein sequence ID" value="RKG68548.1"/>
    <property type="molecule type" value="Genomic_DNA"/>
</dbReference>
<dbReference type="PROSITE" id="PS00108">
    <property type="entry name" value="PROTEIN_KINASE_ST"/>
    <property type="match status" value="1"/>
</dbReference>
<keyword evidence="4" id="KW-0418">Kinase</keyword>
<name>A0A3A8HCT5_9BACT</name>
<evidence type="ECO:0000313" key="9">
    <source>
        <dbReference type="Proteomes" id="UP000268094"/>
    </source>
</evidence>
<gene>
    <name evidence="8" type="ORF">D7V88_40610</name>
</gene>
<keyword evidence="3 6" id="KW-0547">Nucleotide-binding</keyword>
<dbReference type="InterPro" id="IPR011009">
    <property type="entry name" value="Kinase-like_dom_sf"/>
</dbReference>
<keyword evidence="2" id="KW-0808">Transferase</keyword>
<dbReference type="GO" id="GO:0005524">
    <property type="term" value="F:ATP binding"/>
    <property type="evidence" value="ECO:0007669"/>
    <property type="project" value="UniProtKB-UniRule"/>
</dbReference>
<dbReference type="InterPro" id="IPR017441">
    <property type="entry name" value="Protein_kinase_ATP_BS"/>
</dbReference>
<feature type="non-terminal residue" evidence="8">
    <location>
        <position position="224"/>
    </location>
</feature>
<reference evidence="9" key="1">
    <citation type="submission" date="2018-09" db="EMBL/GenBank/DDBJ databases">
        <authorList>
            <person name="Livingstone P.G."/>
            <person name="Whitworth D.E."/>
        </authorList>
    </citation>
    <scope>NUCLEOTIDE SEQUENCE [LARGE SCALE GENOMIC DNA]</scope>
    <source>
        <strain evidence="9">CA054A</strain>
    </source>
</reference>
<sequence>MSTPNPKGFDPTYILPGEQVGYYQIERLIGRGGMGATYIVVRDGLRYALKIGLTNLAGLNPKQRREEEARFRREVAALSGLDHPHIVTVRGHDFTSSAASAASYPYLIMEYVEGSPLLTWRKDRKPSLRLLLTVFAQLGGALQTMHRLQIFHRDLKSDNVLVRTENDEPVVIDFGIARPLSTQTVTRAFSVVGTMHSWSPEYCQYMSSQAMEDGQPFVNTPQAD</sequence>
<keyword evidence="5 6" id="KW-0067">ATP-binding</keyword>
<evidence type="ECO:0000256" key="1">
    <source>
        <dbReference type="ARBA" id="ARBA00010886"/>
    </source>
</evidence>
<feature type="domain" description="Protein kinase" evidence="7">
    <location>
        <begin position="23"/>
        <end position="224"/>
    </location>
</feature>
<dbReference type="InterPro" id="IPR008271">
    <property type="entry name" value="Ser/Thr_kinase_AS"/>
</dbReference>
<dbReference type="Pfam" id="PF00069">
    <property type="entry name" value="Pkinase"/>
    <property type="match status" value="1"/>
</dbReference>
<protein>
    <recommendedName>
        <fullName evidence="7">Protein kinase domain-containing protein</fullName>
    </recommendedName>
</protein>
<dbReference type="PROSITE" id="PS00107">
    <property type="entry name" value="PROTEIN_KINASE_ATP"/>
    <property type="match status" value="1"/>
</dbReference>
<dbReference type="SMART" id="SM00220">
    <property type="entry name" value="S_TKc"/>
    <property type="match status" value="1"/>
</dbReference>
<dbReference type="PROSITE" id="PS50011">
    <property type="entry name" value="PROTEIN_KINASE_DOM"/>
    <property type="match status" value="1"/>
</dbReference>
<dbReference type="PANTHER" id="PTHR43671">
    <property type="entry name" value="SERINE/THREONINE-PROTEIN KINASE NEK"/>
    <property type="match status" value="1"/>
</dbReference>
<dbReference type="RefSeq" id="WP_147449112.1">
    <property type="nucleotide sequence ID" value="NZ_RAVZ01000602.1"/>
</dbReference>
<evidence type="ECO:0000256" key="5">
    <source>
        <dbReference type="ARBA" id="ARBA00022840"/>
    </source>
</evidence>